<dbReference type="SUPFAM" id="SSF51735">
    <property type="entry name" value="NAD(P)-binding Rossmann-fold domains"/>
    <property type="match status" value="1"/>
</dbReference>
<dbReference type="InterPro" id="IPR005888">
    <property type="entry name" value="dTDP_Gluc_deHydtase"/>
</dbReference>
<dbReference type="Pfam" id="PF16363">
    <property type="entry name" value="GDP_Man_Dehyd"/>
    <property type="match status" value="1"/>
</dbReference>
<proteinExistence type="predicted"/>
<organism evidence="5 6">
    <name type="scientific">Ignicoccus pacificus DSM 13166</name>
    <dbReference type="NCBI Taxonomy" id="940294"/>
    <lineage>
        <taxon>Archaea</taxon>
        <taxon>Thermoproteota</taxon>
        <taxon>Thermoprotei</taxon>
        <taxon>Desulfurococcales</taxon>
        <taxon>Desulfurococcaceae</taxon>
        <taxon>Ignicoccus</taxon>
    </lineage>
</organism>
<protein>
    <submittedName>
        <fullName evidence="5">dTDP-glucose 4,6-dehydratase</fullName>
    </submittedName>
</protein>
<dbReference type="InterPro" id="IPR036291">
    <property type="entry name" value="NAD(P)-bd_dom_sf"/>
</dbReference>
<dbReference type="GO" id="GO:0008460">
    <property type="term" value="F:dTDP-glucose 4,6-dehydratase activity"/>
    <property type="evidence" value="ECO:0007669"/>
    <property type="project" value="InterPro"/>
</dbReference>
<dbReference type="GO" id="GO:0009225">
    <property type="term" value="P:nucleotide-sugar metabolic process"/>
    <property type="evidence" value="ECO:0007669"/>
    <property type="project" value="InterPro"/>
</dbReference>
<dbReference type="NCBIfam" id="TIGR01181">
    <property type="entry name" value="dTDP_gluc_dehyt"/>
    <property type="match status" value="1"/>
</dbReference>
<dbReference type="Gene3D" id="3.90.25.10">
    <property type="entry name" value="UDP-galactose 4-epimerase, domain 1"/>
    <property type="match status" value="1"/>
</dbReference>
<evidence type="ECO:0000313" key="5">
    <source>
        <dbReference type="EMBL" id="UXD21595.1"/>
    </source>
</evidence>
<keyword evidence="6" id="KW-1185">Reference proteome</keyword>
<dbReference type="InterPro" id="IPR016040">
    <property type="entry name" value="NAD(P)-bd_dom"/>
</dbReference>
<evidence type="ECO:0000259" key="4">
    <source>
        <dbReference type="Pfam" id="PF16363"/>
    </source>
</evidence>
<dbReference type="Gene3D" id="3.40.50.720">
    <property type="entry name" value="NAD(P)-binding Rossmann-like Domain"/>
    <property type="match status" value="1"/>
</dbReference>
<dbReference type="Proteomes" id="UP001063698">
    <property type="component" value="Chromosome"/>
</dbReference>
<dbReference type="PANTHER" id="PTHR43000">
    <property type="entry name" value="DTDP-D-GLUCOSE 4,6-DEHYDRATASE-RELATED"/>
    <property type="match status" value="1"/>
</dbReference>
<gene>
    <name evidence="5" type="ORF">IPA_05745</name>
</gene>
<evidence type="ECO:0000256" key="2">
    <source>
        <dbReference type="ARBA" id="ARBA00023027"/>
    </source>
</evidence>
<dbReference type="EMBL" id="CP006868">
    <property type="protein sequence ID" value="UXD21595.1"/>
    <property type="molecule type" value="Genomic_DNA"/>
</dbReference>
<name>A0A977K9P0_9CREN</name>
<feature type="domain" description="NAD(P)-binding" evidence="4">
    <location>
        <begin position="5"/>
        <end position="300"/>
    </location>
</feature>
<accession>A0A977K9P0</accession>
<comment type="cofactor">
    <cofactor evidence="1">
        <name>NAD(+)</name>
        <dbReference type="ChEBI" id="CHEBI:57540"/>
    </cofactor>
</comment>
<reference evidence="5" key="1">
    <citation type="submission" date="2013-11" db="EMBL/GenBank/DDBJ databases">
        <title>Comparative genomics of Ignicoccus.</title>
        <authorList>
            <person name="Podar M."/>
        </authorList>
    </citation>
    <scope>NUCLEOTIDE SEQUENCE</scope>
    <source>
        <strain evidence="5">DSM 13166</strain>
    </source>
</reference>
<keyword evidence="3" id="KW-0456">Lyase</keyword>
<evidence type="ECO:0000256" key="3">
    <source>
        <dbReference type="ARBA" id="ARBA00023239"/>
    </source>
</evidence>
<dbReference type="AlphaFoldDB" id="A0A977K9P0"/>
<dbReference type="KEGG" id="ipc:IPA_05745"/>
<evidence type="ECO:0000313" key="6">
    <source>
        <dbReference type="Proteomes" id="UP001063698"/>
    </source>
</evidence>
<keyword evidence="2" id="KW-0520">NAD</keyword>
<dbReference type="CDD" id="cd05246">
    <property type="entry name" value="dTDP_GD_SDR_e"/>
    <property type="match status" value="1"/>
</dbReference>
<sequence>MRIVVTGGAGFMGSNLVEYLVNQGHEVVVFDKFTYAANINNLKEVLDKISIRKVDIADKEALMKAFDEVKPERVFHLAAETHVDRSYKYPEVFVRTNVQGTINMLEAARKFDFELIVTSTDEVYGDRWGKPPCDEECKLDPTNPYSASKATADMFINAYFKSYGINVKVVRPSNNYGPRQYPEKLIPRTIFRILNNLPPQIHGTGEQLRDWLYVKDFCEGIVTVAEKGVKGEIYNMPAGNERSVLEVVKTILRIMGKPEDWIEFLPDRPYQDRRYAMKGDKIRSLGWKPKTPFEEGMRKTVKWYLEKGREWWDKQNIEQEIKSAPTHR</sequence>
<evidence type="ECO:0000256" key="1">
    <source>
        <dbReference type="ARBA" id="ARBA00001911"/>
    </source>
</evidence>